<keyword evidence="3" id="KW-1185">Reference proteome</keyword>
<keyword evidence="1" id="KW-0732">Signal</keyword>
<sequence>MSASKLNRRELTAIVAGATALAATPALAAQPRMEKALAHCQEALKELKAANNNKGGHRVEAIQHLEYVIQEIKRGIAYAS</sequence>
<evidence type="ECO:0000313" key="3">
    <source>
        <dbReference type="Proteomes" id="UP001144205"/>
    </source>
</evidence>
<protein>
    <recommendedName>
        <fullName evidence="4">Twin-arginine translocation signal domain-containing protein</fullName>
    </recommendedName>
</protein>
<reference evidence="2" key="1">
    <citation type="journal article" date="2023" name="Int. J. Syst. Evol. Microbiol.">
        <title>Sinisalibacter aestuarii sp. nov., isolated from estuarine sediment of the Arakawa River.</title>
        <authorList>
            <person name="Arafat S.T."/>
            <person name="Hirano S."/>
            <person name="Sato A."/>
            <person name="Takeuchi K."/>
            <person name="Yasuda T."/>
            <person name="Terahara T."/>
            <person name="Hamada M."/>
            <person name="Kobayashi T."/>
        </authorList>
    </citation>
    <scope>NUCLEOTIDE SEQUENCE</scope>
    <source>
        <strain evidence="2">B-399</strain>
    </source>
</reference>
<dbReference type="PROSITE" id="PS51318">
    <property type="entry name" value="TAT"/>
    <property type="match status" value="1"/>
</dbReference>
<accession>A0ABQ5LVH4</accession>
<dbReference type="Proteomes" id="UP001144205">
    <property type="component" value="Unassembled WGS sequence"/>
</dbReference>
<feature type="chain" id="PRO_5046024149" description="Twin-arginine translocation signal domain-containing protein" evidence="1">
    <location>
        <begin position="29"/>
        <end position="80"/>
    </location>
</feature>
<proteinExistence type="predicted"/>
<name>A0ABQ5LVH4_9RHOB</name>
<feature type="signal peptide" evidence="1">
    <location>
        <begin position="1"/>
        <end position="28"/>
    </location>
</feature>
<dbReference type="EMBL" id="BROH01000008">
    <property type="protein sequence ID" value="GKY88783.1"/>
    <property type="molecule type" value="Genomic_DNA"/>
</dbReference>
<dbReference type="RefSeq" id="WP_281842826.1">
    <property type="nucleotide sequence ID" value="NZ_BROH01000008.1"/>
</dbReference>
<evidence type="ECO:0000256" key="1">
    <source>
        <dbReference type="SAM" id="SignalP"/>
    </source>
</evidence>
<evidence type="ECO:0008006" key="4">
    <source>
        <dbReference type="Google" id="ProtNLM"/>
    </source>
</evidence>
<comment type="caution">
    <text evidence="2">The sequence shown here is derived from an EMBL/GenBank/DDBJ whole genome shotgun (WGS) entry which is preliminary data.</text>
</comment>
<dbReference type="InterPro" id="IPR006311">
    <property type="entry name" value="TAT_signal"/>
</dbReference>
<gene>
    <name evidence="2" type="ORF">STA1M1_26520</name>
</gene>
<organism evidence="2 3">
    <name type="scientific">Sinisalibacter aestuarii</name>
    <dbReference type="NCBI Taxonomy" id="2949426"/>
    <lineage>
        <taxon>Bacteria</taxon>
        <taxon>Pseudomonadati</taxon>
        <taxon>Pseudomonadota</taxon>
        <taxon>Alphaproteobacteria</taxon>
        <taxon>Rhodobacterales</taxon>
        <taxon>Roseobacteraceae</taxon>
        <taxon>Sinisalibacter</taxon>
    </lineage>
</organism>
<evidence type="ECO:0000313" key="2">
    <source>
        <dbReference type="EMBL" id="GKY88783.1"/>
    </source>
</evidence>